<evidence type="ECO:0000259" key="18">
    <source>
        <dbReference type="SMART" id="SM00642"/>
    </source>
</evidence>
<evidence type="ECO:0000256" key="4">
    <source>
        <dbReference type="ARBA" id="ARBA00012268"/>
    </source>
</evidence>
<evidence type="ECO:0000256" key="16">
    <source>
        <dbReference type="PIRSR" id="PIRSR006337-2"/>
    </source>
</evidence>
<sequence>MTEFTVWAPEASRVRLRLVGTGDHEMMAGPDGWWRLDVPEAGPGTDYAYLLDDGDQALPDPRSAWQPDGVHGYSRVYDHGAYEWTDQRWTGRQLPGGVLYELHVGTFTPEGTFDSAIERLDHLVDLGVDLIELLPVNAFNGEHNWGYDGVCWFAPHHGYGGPDGLKRLVDAAHARGLGVILDVVYNHFGPSGAYAPLFGPYLAETSNTWGRSVNLDGPHSDEVRHYIVDSVVMWLRDYHLDGLRLDAVHALRDHRAIPLLEELATEVEALSTHVGRPLSLIAESDLNDPRLITPREAGGFGLHAQWNDDAHHALHTLLTGEEQGYYADFGSLESLADVLAGAFFHAGGWSSFRGRSHGRPVDRHRVPGHRFVAYLQNHDQIGNRASGDRLSASLSPGLQRVGATLLLTAPFTPMLFMGEEWGASTPWQFFTSHPEPELAAAVATGRRREFAAHGWPETEVPDPQDPQTFVRSRLDWAELEKPEHRDMLDFYRRLIKLRRSHPDLSDPRLDRIGVRYGDQFLVVRRGNCVVAANLAGKPQRIDLASGVRAVLLATGPGASVTRNGVELPAESAVIVAV</sequence>
<dbReference type="RefSeq" id="WP_121156613.1">
    <property type="nucleotide sequence ID" value="NZ_RBKT01000001.1"/>
</dbReference>
<dbReference type="GO" id="GO:0005992">
    <property type="term" value="P:trehalose biosynthetic process"/>
    <property type="evidence" value="ECO:0007669"/>
    <property type="project" value="UniProtKB-UniRule"/>
</dbReference>
<dbReference type="OrthoDB" id="9800174at2"/>
<dbReference type="InterPro" id="IPR006047">
    <property type="entry name" value="GH13_cat_dom"/>
</dbReference>
<feature type="site" description="Transition state stabilizer" evidence="17">
    <location>
        <position position="379"/>
    </location>
</feature>
<comment type="catalytic activity">
    <reaction evidence="12 14">
        <text>hydrolysis of (1-&gt;4)-alpha-D-glucosidic linkage in 4-alpha-D-[(1-&gt;4)-alpha-D-glucanosyl]n trehalose to yield trehalose and (1-&gt;4)-alpha-D-glucan.</text>
        <dbReference type="EC" id="3.2.1.141"/>
    </reaction>
</comment>
<evidence type="ECO:0000256" key="14">
    <source>
        <dbReference type="PIRNR" id="PIRNR006337"/>
    </source>
</evidence>
<dbReference type="EMBL" id="RBKT01000001">
    <property type="protein sequence ID" value="RKR87919.1"/>
    <property type="molecule type" value="Genomic_DNA"/>
</dbReference>
<dbReference type="GO" id="GO:0033942">
    <property type="term" value="F:4-alpha-D-(1-&gt;4)-alpha-D-glucanotrehalose trehalohydrolase activity"/>
    <property type="evidence" value="ECO:0007669"/>
    <property type="project" value="UniProtKB-EC"/>
</dbReference>
<keyword evidence="6" id="KW-0963">Cytoplasm</keyword>
<dbReference type="Gene3D" id="2.60.40.10">
    <property type="entry name" value="Immunoglobulins"/>
    <property type="match status" value="1"/>
</dbReference>
<comment type="caution">
    <text evidence="19">The sequence shown here is derived from an EMBL/GenBank/DDBJ whole genome shotgun (WGS) entry which is preliminary data.</text>
</comment>
<keyword evidence="8" id="KW-0119">Carbohydrate metabolism</keyword>
<dbReference type="GO" id="GO:0005737">
    <property type="term" value="C:cytoplasm"/>
    <property type="evidence" value="ECO:0007669"/>
    <property type="project" value="UniProtKB-SubCell"/>
</dbReference>
<protein>
    <recommendedName>
        <fullName evidence="5 13">Malto-oligosyltrehalose trehalohydrolase</fullName>
        <shortName evidence="14">MTHase</shortName>
        <ecNumber evidence="4 13">3.2.1.141</ecNumber>
    </recommendedName>
    <alternativeName>
        <fullName evidence="11 14">4-alpha-D-((1-&gt;4)-alpha-D-glucano)trehalose trehalohydrolase</fullName>
    </alternativeName>
    <alternativeName>
        <fullName evidence="10 14">Maltooligosyl trehalose trehalohydrolase</fullName>
    </alternativeName>
</protein>
<dbReference type="SUPFAM" id="SSF51445">
    <property type="entry name" value="(Trans)glycosidases"/>
    <property type="match status" value="1"/>
</dbReference>
<feature type="binding site" evidence="16">
    <location>
        <begin position="244"/>
        <end position="249"/>
    </location>
    <ligand>
        <name>substrate</name>
    </ligand>
</feature>
<dbReference type="NCBIfam" id="TIGR02402">
    <property type="entry name" value="trehalose_TreZ"/>
    <property type="match status" value="1"/>
</dbReference>
<dbReference type="InterPro" id="IPR014756">
    <property type="entry name" value="Ig_E-set"/>
</dbReference>
<evidence type="ECO:0000256" key="12">
    <source>
        <dbReference type="ARBA" id="ARBA00034013"/>
    </source>
</evidence>
<dbReference type="Proteomes" id="UP000277671">
    <property type="component" value="Unassembled WGS sequence"/>
</dbReference>
<evidence type="ECO:0000256" key="9">
    <source>
        <dbReference type="ARBA" id="ARBA00023295"/>
    </source>
</evidence>
<comment type="similarity">
    <text evidence="3 14">Belongs to the glycosyl hydrolase 13 family.</text>
</comment>
<feature type="active site" description="Nucleophile" evidence="15">
    <location>
        <position position="246"/>
    </location>
</feature>
<keyword evidence="9 14" id="KW-0326">Glycosidase</keyword>
<dbReference type="PIRSF" id="PIRSF006337">
    <property type="entry name" value="Trehalose_TreZ"/>
    <property type="match status" value="1"/>
</dbReference>
<dbReference type="SUPFAM" id="SSF81296">
    <property type="entry name" value="E set domains"/>
    <property type="match status" value="1"/>
</dbReference>
<dbReference type="Gene3D" id="3.20.20.80">
    <property type="entry name" value="Glycosidases"/>
    <property type="match status" value="1"/>
</dbReference>
<keyword evidence="20" id="KW-1185">Reference proteome</keyword>
<dbReference type="Gene3D" id="1.10.10.760">
    <property type="entry name" value="E-set domains of sugar-utilizing enzymes"/>
    <property type="match status" value="1"/>
</dbReference>
<dbReference type="SMART" id="SM00642">
    <property type="entry name" value="Aamy"/>
    <property type="match status" value="1"/>
</dbReference>
<evidence type="ECO:0000256" key="8">
    <source>
        <dbReference type="ARBA" id="ARBA00023277"/>
    </source>
</evidence>
<dbReference type="AlphaFoldDB" id="A0A495JIT9"/>
<dbReference type="Pfam" id="PF00128">
    <property type="entry name" value="Alpha-amylase"/>
    <property type="match status" value="1"/>
</dbReference>
<keyword evidence="7 14" id="KW-0378">Hydrolase</keyword>
<evidence type="ECO:0000256" key="2">
    <source>
        <dbReference type="ARBA" id="ARBA00005199"/>
    </source>
</evidence>
<accession>A0A495JIT9</accession>
<evidence type="ECO:0000313" key="20">
    <source>
        <dbReference type="Proteomes" id="UP000277671"/>
    </source>
</evidence>
<dbReference type="InterPro" id="IPR044901">
    <property type="entry name" value="Trehalose_TreZ_E-set_sf"/>
</dbReference>
<evidence type="ECO:0000256" key="7">
    <source>
        <dbReference type="ARBA" id="ARBA00022801"/>
    </source>
</evidence>
<evidence type="ECO:0000256" key="15">
    <source>
        <dbReference type="PIRSR" id="PIRSR006337-1"/>
    </source>
</evidence>
<comment type="subcellular location">
    <subcellularLocation>
        <location evidence="1 15">Cytoplasm</location>
    </subcellularLocation>
</comment>
<evidence type="ECO:0000313" key="19">
    <source>
        <dbReference type="EMBL" id="RKR87919.1"/>
    </source>
</evidence>
<evidence type="ECO:0000256" key="6">
    <source>
        <dbReference type="ARBA" id="ARBA00022490"/>
    </source>
</evidence>
<feature type="active site" description="Proton donor" evidence="15">
    <location>
        <position position="283"/>
    </location>
</feature>
<reference evidence="19 20" key="1">
    <citation type="submission" date="2018-10" db="EMBL/GenBank/DDBJ databases">
        <title>Sequencing the genomes of 1000 actinobacteria strains.</title>
        <authorList>
            <person name="Klenk H.-P."/>
        </authorList>
    </citation>
    <scope>NUCLEOTIDE SEQUENCE [LARGE SCALE GENOMIC DNA]</scope>
    <source>
        <strain evidence="19 20">DSM 45175</strain>
    </source>
</reference>
<dbReference type="CDD" id="cd02853">
    <property type="entry name" value="E_set_MTHase_like_N"/>
    <property type="match status" value="1"/>
</dbReference>
<organism evidence="19 20">
    <name type="scientific">Micromonospora pisi</name>
    <dbReference type="NCBI Taxonomy" id="589240"/>
    <lineage>
        <taxon>Bacteria</taxon>
        <taxon>Bacillati</taxon>
        <taxon>Actinomycetota</taxon>
        <taxon>Actinomycetes</taxon>
        <taxon>Micromonosporales</taxon>
        <taxon>Micromonosporaceae</taxon>
        <taxon>Micromonospora</taxon>
    </lineage>
</organism>
<feature type="binding site" evidence="16">
    <location>
        <begin position="308"/>
        <end position="312"/>
    </location>
    <ligand>
        <name>substrate</name>
    </ligand>
</feature>
<evidence type="ECO:0000256" key="13">
    <source>
        <dbReference type="NCBIfam" id="TIGR02402"/>
    </source>
</evidence>
<comment type="pathway">
    <text evidence="2 14">Glycan biosynthesis; trehalose biosynthesis.</text>
</comment>
<dbReference type="InterPro" id="IPR013783">
    <property type="entry name" value="Ig-like_fold"/>
</dbReference>
<gene>
    <name evidence="19" type="ORF">BDK92_2222</name>
</gene>
<dbReference type="PANTHER" id="PTHR43651:SF11">
    <property type="entry name" value="MALTO-OLIGOSYLTREHALOSE TREHALOHYDROLASE"/>
    <property type="match status" value="1"/>
</dbReference>
<evidence type="ECO:0000256" key="5">
    <source>
        <dbReference type="ARBA" id="ARBA00015938"/>
    </source>
</evidence>
<dbReference type="InterPro" id="IPR017853">
    <property type="entry name" value="GH"/>
</dbReference>
<proteinExistence type="inferred from homology"/>
<evidence type="ECO:0000256" key="3">
    <source>
        <dbReference type="ARBA" id="ARBA00008061"/>
    </source>
</evidence>
<feature type="binding site" evidence="16">
    <location>
        <begin position="378"/>
        <end position="383"/>
    </location>
    <ligand>
        <name>substrate</name>
    </ligand>
</feature>
<dbReference type="PANTHER" id="PTHR43651">
    <property type="entry name" value="1,4-ALPHA-GLUCAN-BRANCHING ENZYME"/>
    <property type="match status" value="1"/>
</dbReference>
<name>A0A495JIT9_9ACTN</name>
<evidence type="ECO:0000256" key="10">
    <source>
        <dbReference type="ARBA" id="ARBA00032057"/>
    </source>
</evidence>
<dbReference type="CDD" id="cd11325">
    <property type="entry name" value="AmyAc_GTHase"/>
    <property type="match status" value="1"/>
</dbReference>
<evidence type="ECO:0000256" key="1">
    <source>
        <dbReference type="ARBA" id="ARBA00004496"/>
    </source>
</evidence>
<feature type="domain" description="Glycosyl hydrolase family 13 catalytic" evidence="18">
    <location>
        <begin position="101"/>
        <end position="446"/>
    </location>
</feature>
<dbReference type="InterPro" id="IPR012768">
    <property type="entry name" value="Trehalose_TreZ"/>
</dbReference>
<evidence type="ECO:0000256" key="17">
    <source>
        <dbReference type="PIRSR" id="PIRSR006337-3"/>
    </source>
</evidence>
<evidence type="ECO:0000256" key="11">
    <source>
        <dbReference type="ARBA" id="ARBA00033284"/>
    </source>
</evidence>
<dbReference type="EC" id="3.2.1.141" evidence="4 13"/>
<dbReference type="UniPathway" id="UPA00299"/>